<gene>
    <name evidence="6" type="ORF">RQP53_20425</name>
</gene>
<dbReference type="InterPro" id="IPR005119">
    <property type="entry name" value="LysR_subst-bd"/>
</dbReference>
<feature type="domain" description="HTH lysR-type" evidence="5">
    <location>
        <begin position="11"/>
        <end position="66"/>
    </location>
</feature>
<dbReference type="InterPro" id="IPR036390">
    <property type="entry name" value="WH_DNA-bd_sf"/>
</dbReference>
<dbReference type="Gene3D" id="3.40.190.10">
    <property type="entry name" value="Periplasmic binding protein-like II"/>
    <property type="match status" value="2"/>
</dbReference>
<dbReference type="InterPro" id="IPR036388">
    <property type="entry name" value="WH-like_DNA-bd_sf"/>
</dbReference>
<protein>
    <submittedName>
        <fullName evidence="6">LysR substrate-binding domain-containing protein</fullName>
    </submittedName>
</protein>
<dbReference type="Proteomes" id="UP001246372">
    <property type="component" value="Unassembled WGS sequence"/>
</dbReference>
<name>A0ABU3PGD6_9BURK</name>
<evidence type="ECO:0000313" key="6">
    <source>
        <dbReference type="EMBL" id="MDT9001654.1"/>
    </source>
</evidence>
<dbReference type="SUPFAM" id="SSF46785">
    <property type="entry name" value="Winged helix' DNA-binding domain"/>
    <property type="match status" value="1"/>
</dbReference>
<dbReference type="EMBL" id="JAVXZY010000010">
    <property type="protein sequence ID" value="MDT9001654.1"/>
    <property type="molecule type" value="Genomic_DNA"/>
</dbReference>
<comment type="similarity">
    <text evidence="1">Belongs to the LysR transcriptional regulatory family.</text>
</comment>
<proteinExistence type="inferred from homology"/>
<evidence type="ECO:0000259" key="5">
    <source>
        <dbReference type="PROSITE" id="PS50931"/>
    </source>
</evidence>
<dbReference type="Pfam" id="PF00126">
    <property type="entry name" value="HTH_1"/>
    <property type="match status" value="1"/>
</dbReference>
<dbReference type="Gene3D" id="1.10.10.10">
    <property type="entry name" value="Winged helix-like DNA-binding domain superfamily/Winged helix DNA-binding domain"/>
    <property type="match status" value="1"/>
</dbReference>
<reference evidence="6" key="1">
    <citation type="submission" date="2023-09" db="EMBL/GenBank/DDBJ databases">
        <title>Paucibacter sp. APW11 Genome sequencing and assembly.</title>
        <authorList>
            <person name="Kim I."/>
        </authorList>
    </citation>
    <scope>NUCLEOTIDE SEQUENCE</scope>
    <source>
        <strain evidence="6">APW11</strain>
    </source>
</reference>
<dbReference type="PROSITE" id="PS50931">
    <property type="entry name" value="HTH_LYSR"/>
    <property type="match status" value="1"/>
</dbReference>
<dbReference type="PANTHER" id="PTHR30537">
    <property type="entry name" value="HTH-TYPE TRANSCRIPTIONAL REGULATOR"/>
    <property type="match status" value="1"/>
</dbReference>
<keyword evidence="7" id="KW-1185">Reference proteome</keyword>
<dbReference type="PRINTS" id="PR00039">
    <property type="entry name" value="HTHLYSR"/>
</dbReference>
<evidence type="ECO:0000256" key="2">
    <source>
        <dbReference type="ARBA" id="ARBA00023015"/>
    </source>
</evidence>
<evidence type="ECO:0000256" key="1">
    <source>
        <dbReference type="ARBA" id="ARBA00009437"/>
    </source>
</evidence>
<dbReference type="SUPFAM" id="SSF53850">
    <property type="entry name" value="Periplasmic binding protein-like II"/>
    <property type="match status" value="1"/>
</dbReference>
<dbReference type="Pfam" id="PF03466">
    <property type="entry name" value="LysR_substrate"/>
    <property type="match status" value="1"/>
</dbReference>
<keyword evidence="2" id="KW-0805">Transcription regulation</keyword>
<keyword evidence="3" id="KW-0238">DNA-binding</keyword>
<evidence type="ECO:0000256" key="4">
    <source>
        <dbReference type="ARBA" id="ARBA00023163"/>
    </source>
</evidence>
<organism evidence="6 7">
    <name type="scientific">Roseateles aquae</name>
    <dbReference type="NCBI Taxonomy" id="3077235"/>
    <lineage>
        <taxon>Bacteria</taxon>
        <taxon>Pseudomonadati</taxon>
        <taxon>Pseudomonadota</taxon>
        <taxon>Betaproteobacteria</taxon>
        <taxon>Burkholderiales</taxon>
        <taxon>Sphaerotilaceae</taxon>
        <taxon>Roseateles</taxon>
    </lineage>
</organism>
<comment type="caution">
    <text evidence="6">The sequence shown here is derived from an EMBL/GenBank/DDBJ whole genome shotgun (WGS) entry which is preliminary data.</text>
</comment>
<dbReference type="RefSeq" id="WP_315652637.1">
    <property type="nucleotide sequence ID" value="NZ_JAVXZY010000010.1"/>
</dbReference>
<dbReference type="InterPro" id="IPR000847">
    <property type="entry name" value="LysR_HTH_N"/>
</dbReference>
<keyword evidence="4" id="KW-0804">Transcription</keyword>
<evidence type="ECO:0000313" key="7">
    <source>
        <dbReference type="Proteomes" id="UP001246372"/>
    </source>
</evidence>
<accession>A0ABU3PGD6</accession>
<evidence type="ECO:0000256" key="3">
    <source>
        <dbReference type="ARBA" id="ARBA00023125"/>
    </source>
</evidence>
<dbReference type="PANTHER" id="PTHR30537:SF5">
    <property type="entry name" value="HTH-TYPE TRANSCRIPTIONAL ACTIVATOR TTDR-RELATED"/>
    <property type="match status" value="1"/>
</dbReference>
<dbReference type="InterPro" id="IPR058163">
    <property type="entry name" value="LysR-type_TF_proteobact-type"/>
</dbReference>
<sequence length="310" mass="34222">MSIPLAQLSFLDLLRGFVAVGRRMSITQAAQDLHLTQSAVSRQVLALEDRLGAKLLVRGYRSISLTPAGEQLFGVANTAIQQLQDVLAELDTASAARPVRLTASIGVTGLWLLPRLKKFQQLRPGIDLRVSAHNRVLDLRQEGIDLAIRYTSRVAVAPGSTHLFGHRIAPIAHPSLGVRSLSGVERLAGYSLLEYDDSTYPWLRWSHWLASNGWEAARPKSVQHFNQYDQVIQAAVGGQGIALGRLELLQEQLDTGLLEQVGPSLRSEPSDHAYWLVRADEHPREHVRLVANWIEAEAREGQRSAAAHPC</sequence>